<dbReference type="CDD" id="cd00130">
    <property type="entry name" value="PAS"/>
    <property type="match status" value="4"/>
</dbReference>
<dbReference type="GO" id="GO:0006355">
    <property type="term" value="P:regulation of DNA-templated transcription"/>
    <property type="evidence" value="ECO:0007669"/>
    <property type="project" value="InterPro"/>
</dbReference>
<dbReference type="SUPFAM" id="SSF55785">
    <property type="entry name" value="PYP-like sensor domain (PAS domain)"/>
    <property type="match status" value="4"/>
</dbReference>
<dbReference type="InterPro" id="IPR000014">
    <property type="entry name" value="PAS"/>
</dbReference>
<feature type="domain" description="PAC" evidence="8">
    <location>
        <begin position="503"/>
        <end position="555"/>
    </location>
</feature>
<dbReference type="CDD" id="cd00082">
    <property type="entry name" value="HisKA"/>
    <property type="match status" value="1"/>
</dbReference>
<evidence type="ECO:0000313" key="10">
    <source>
        <dbReference type="Proteomes" id="UP000472839"/>
    </source>
</evidence>
<evidence type="ECO:0000256" key="4">
    <source>
        <dbReference type="ARBA" id="ARBA00022679"/>
    </source>
</evidence>
<dbReference type="SMART" id="SM00387">
    <property type="entry name" value="HATPase_c"/>
    <property type="match status" value="1"/>
</dbReference>
<dbReference type="EMBL" id="WFKK01000003">
    <property type="protein sequence ID" value="KAB7890812.1"/>
    <property type="molecule type" value="Genomic_DNA"/>
</dbReference>
<dbReference type="GO" id="GO:0000155">
    <property type="term" value="F:phosphorelay sensor kinase activity"/>
    <property type="evidence" value="ECO:0007669"/>
    <property type="project" value="InterPro"/>
</dbReference>
<dbReference type="Gene3D" id="1.10.287.130">
    <property type="match status" value="1"/>
</dbReference>
<dbReference type="InterPro" id="IPR000700">
    <property type="entry name" value="PAS-assoc_C"/>
</dbReference>
<dbReference type="PROSITE" id="PS50113">
    <property type="entry name" value="PAC"/>
    <property type="match status" value="3"/>
</dbReference>
<reference evidence="9 10" key="1">
    <citation type="submission" date="2019-10" db="EMBL/GenBank/DDBJ databases">
        <title>Poseidonibacter ostreae sp. nov., isolated from the gut of the Ostrea denselamellosa.</title>
        <authorList>
            <person name="Choi A."/>
        </authorList>
    </citation>
    <scope>NUCLEOTIDE SEQUENCE [LARGE SCALE GENOMIC DNA]</scope>
    <source>
        <strain evidence="9 10">SJOD-M-33</strain>
    </source>
</reference>
<dbReference type="InterPro" id="IPR036097">
    <property type="entry name" value="HisK_dim/P_sf"/>
</dbReference>
<comment type="caution">
    <text evidence="9">The sequence shown here is derived from an EMBL/GenBank/DDBJ whole genome shotgun (WGS) entry which is preliminary data.</text>
</comment>
<evidence type="ECO:0000259" key="7">
    <source>
        <dbReference type="PROSITE" id="PS50112"/>
    </source>
</evidence>
<dbReference type="InterPro" id="IPR052162">
    <property type="entry name" value="Sensor_kinase/Photoreceptor"/>
</dbReference>
<feature type="domain" description="PAC" evidence="8">
    <location>
        <begin position="374"/>
        <end position="428"/>
    </location>
</feature>
<dbReference type="Pfam" id="PF13426">
    <property type="entry name" value="PAS_9"/>
    <property type="match status" value="1"/>
</dbReference>
<dbReference type="InterPro" id="IPR001610">
    <property type="entry name" value="PAC"/>
</dbReference>
<dbReference type="Gene3D" id="3.30.450.20">
    <property type="entry name" value="PAS domain"/>
    <property type="match status" value="4"/>
</dbReference>
<dbReference type="NCBIfam" id="TIGR00229">
    <property type="entry name" value="sensory_box"/>
    <property type="match status" value="4"/>
</dbReference>
<dbReference type="SUPFAM" id="SSF55781">
    <property type="entry name" value="GAF domain-like"/>
    <property type="match status" value="1"/>
</dbReference>
<dbReference type="SMART" id="SM00091">
    <property type="entry name" value="PAS"/>
    <property type="match status" value="4"/>
</dbReference>
<dbReference type="InterPro" id="IPR003594">
    <property type="entry name" value="HATPase_dom"/>
</dbReference>
<evidence type="ECO:0000259" key="6">
    <source>
        <dbReference type="PROSITE" id="PS50109"/>
    </source>
</evidence>
<feature type="domain" description="PAS" evidence="7">
    <location>
        <begin position="299"/>
        <end position="336"/>
    </location>
</feature>
<dbReference type="SUPFAM" id="SSF55874">
    <property type="entry name" value="ATPase domain of HSP90 chaperone/DNA topoisomerase II/histidine kinase"/>
    <property type="match status" value="1"/>
</dbReference>
<dbReference type="Pfam" id="PF08447">
    <property type="entry name" value="PAS_3"/>
    <property type="match status" value="1"/>
</dbReference>
<dbReference type="PANTHER" id="PTHR43304:SF1">
    <property type="entry name" value="PAC DOMAIN-CONTAINING PROTEIN"/>
    <property type="match status" value="1"/>
</dbReference>
<dbReference type="Gene3D" id="3.30.565.10">
    <property type="entry name" value="Histidine kinase-like ATPase, C-terminal domain"/>
    <property type="match status" value="1"/>
</dbReference>
<feature type="domain" description="PAS" evidence="7">
    <location>
        <begin position="6"/>
        <end position="76"/>
    </location>
</feature>
<dbReference type="PROSITE" id="PS50112">
    <property type="entry name" value="PAS"/>
    <property type="match status" value="4"/>
</dbReference>
<dbReference type="InterPro" id="IPR013655">
    <property type="entry name" value="PAS_fold_3"/>
</dbReference>
<dbReference type="EC" id="2.7.13.3" evidence="2"/>
<gene>
    <name evidence="9" type="ORF">GBG19_02020</name>
</gene>
<dbReference type="InterPro" id="IPR029016">
    <property type="entry name" value="GAF-like_dom_sf"/>
</dbReference>
<dbReference type="Pfam" id="PF02518">
    <property type="entry name" value="HATPase_c"/>
    <property type="match status" value="1"/>
</dbReference>
<evidence type="ECO:0000256" key="3">
    <source>
        <dbReference type="ARBA" id="ARBA00022553"/>
    </source>
</evidence>
<accession>A0A6L4WX71</accession>
<name>A0A6L4WX71_9BACT</name>
<sequence length="934" mass="108900">MKTKHDLKELHNFIELMSDLVFIKNFKGQYTHINKAFLTFINKSREDVLFKTDYDLFNKEDASRFRKIDLEILENKIDLENMEEQIVKDDNGISYFNISKQILYDLEDNEVGLFCVARNITIRKEYELIYEDNKSLLEYIAIENDLEKILTKIISLAEERNEDTKCSILLLDKSKKHLLKGAAPSLPDFYNEAINGVEIGEKIGSCGSAAYKKQRVIIENIDTHENWQPYLELTRKANLHACWSEPIISSNNEVLGTFAIYNSIYKAPSEFELKLISSYSNMASIAIEKDNVYKKVLENEYQLSQLFNNTQSGLIYINNRRKIIKANKRFAEIFGYKSVDEIIGRKTSDFHISKSSNSNFKKQFALHLKDNELFNIEYKFKKKDGTIIWCELSGKVLNKTLPIELTNGVLWTINDISLRKSYEIKLRDSELLNKNILETIPDMIWLKDTNGKYLMCNHEFEKFFGAKKEDIINKTDYEFKDKKTSDEFRLNDKLAMKASGSLINEEWVSYPSSKQQVLLDTTKKAMHDHNGKIIGVLGIGHDVTKRKEQLDKLEELNKLAKSLTDSQANLLSLFDKGDSVLFEWKNNSDWDIEYISTSIYKLLGYKKEEVLQNHFIYSKFIHKDDIKKVREEVKNALSNNLDYFKHEPYRIFHKNGDIKWVLDYTVMKKDENEKVTHFIGYITDITEQKKQQDIIFQQTKLASMGEMIGNIAHQWRQPLSIISSIATASKIEKELDILSNEDFYKHMEIINKNTQYLSETIDNFRQFIKANREISDFNLTNTIKSFLNVVHSSIIKSDLKVVLDLDDNIIMQNYQNDIIQAFINIINNSIDAFEQSSKDEKYFFITSRKEDEKILIKIKDNAGGIDEKLIKKVFEPYTTSKYQSLGTGLGLNITYNFIVEGMKGKIVVENSNYIYKDKKYKGCEFTITFDSYSR</sequence>
<dbReference type="RefSeq" id="WP_152279575.1">
    <property type="nucleotide sequence ID" value="NZ_WFKK01000003.1"/>
</dbReference>
<dbReference type="PROSITE" id="PS50109">
    <property type="entry name" value="HIS_KIN"/>
    <property type="match status" value="1"/>
</dbReference>
<evidence type="ECO:0000256" key="5">
    <source>
        <dbReference type="ARBA" id="ARBA00022777"/>
    </source>
</evidence>
<keyword evidence="4" id="KW-0808">Transferase</keyword>
<keyword evidence="5" id="KW-0418">Kinase</keyword>
<evidence type="ECO:0000259" key="8">
    <source>
        <dbReference type="PROSITE" id="PS50113"/>
    </source>
</evidence>
<dbReference type="InterPro" id="IPR005467">
    <property type="entry name" value="His_kinase_dom"/>
</dbReference>
<feature type="domain" description="PAC" evidence="8">
    <location>
        <begin position="645"/>
        <end position="697"/>
    </location>
</feature>
<dbReference type="PANTHER" id="PTHR43304">
    <property type="entry name" value="PHYTOCHROME-LIKE PROTEIN CPH1"/>
    <property type="match status" value="1"/>
</dbReference>
<dbReference type="AlphaFoldDB" id="A0A6L4WX71"/>
<feature type="domain" description="PAS" evidence="7">
    <location>
        <begin position="429"/>
        <end position="499"/>
    </location>
</feature>
<evidence type="ECO:0000313" key="9">
    <source>
        <dbReference type="EMBL" id="KAB7890812.1"/>
    </source>
</evidence>
<dbReference type="SUPFAM" id="SSF47384">
    <property type="entry name" value="Homodimeric domain of signal transducing histidine kinase"/>
    <property type="match status" value="1"/>
</dbReference>
<dbReference type="SMART" id="SM00065">
    <property type="entry name" value="GAF"/>
    <property type="match status" value="1"/>
</dbReference>
<dbReference type="InterPro" id="IPR013656">
    <property type="entry name" value="PAS_4"/>
</dbReference>
<dbReference type="InterPro" id="IPR003661">
    <property type="entry name" value="HisK_dim/P_dom"/>
</dbReference>
<dbReference type="SMART" id="SM00086">
    <property type="entry name" value="PAC"/>
    <property type="match status" value="4"/>
</dbReference>
<dbReference type="Pfam" id="PF13185">
    <property type="entry name" value="GAF_2"/>
    <property type="match status" value="1"/>
</dbReference>
<protein>
    <recommendedName>
        <fullName evidence="2">histidine kinase</fullName>
        <ecNumber evidence="2">2.7.13.3</ecNumber>
    </recommendedName>
</protein>
<comment type="catalytic activity">
    <reaction evidence="1">
        <text>ATP + protein L-histidine = ADP + protein N-phospho-L-histidine.</text>
        <dbReference type="EC" id="2.7.13.3"/>
    </reaction>
</comment>
<feature type="domain" description="PAS" evidence="7">
    <location>
        <begin position="566"/>
        <end position="640"/>
    </location>
</feature>
<dbReference type="InterPro" id="IPR036890">
    <property type="entry name" value="HATPase_C_sf"/>
</dbReference>
<dbReference type="InterPro" id="IPR035965">
    <property type="entry name" value="PAS-like_dom_sf"/>
</dbReference>
<organism evidence="9 10">
    <name type="scientific">Poseidonibacter ostreae</name>
    <dbReference type="NCBI Taxonomy" id="2654171"/>
    <lineage>
        <taxon>Bacteria</taxon>
        <taxon>Pseudomonadati</taxon>
        <taxon>Campylobacterota</taxon>
        <taxon>Epsilonproteobacteria</taxon>
        <taxon>Campylobacterales</taxon>
        <taxon>Arcobacteraceae</taxon>
        <taxon>Poseidonibacter</taxon>
    </lineage>
</organism>
<proteinExistence type="predicted"/>
<dbReference type="Proteomes" id="UP000472839">
    <property type="component" value="Unassembled WGS sequence"/>
</dbReference>
<dbReference type="Gene3D" id="3.30.450.40">
    <property type="match status" value="1"/>
</dbReference>
<evidence type="ECO:0000256" key="1">
    <source>
        <dbReference type="ARBA" id="ARBA00000085"/>
    </source>
</evidence>
<dbReference type="Pfam" id="PF08448">
    <property type="entry name" value="PAS_4"/>
    <property type="match status" value="2"/>
</dbReference>
<feature type="domain" description="Histidine kinase" evidence="6">
    <location>
        <begin position="710"/>
        <end position="933"/>
    </location>
</feature>
<evidence type="ECO:0000256" key="2">
    <source>
        <dbReference type="ARBA" id="ARBA00012438"/>
    </source>
</evidence>
<dbReference type="InterPro" id="IPR003018">
    <property type="entry name" value="GAF"/>
</dbReference>
<keyword evidence="3" id="KW-0597">Phosphoprotein</keyword>